<dbReference type="Gene3D" id="6.10.250.3150">
    <property type="match status" value="1"/>
</dbReference>
<dbReference type="Proteomes" id="UP000178446">
    <property type="component" value="Unassembled WGS sequence"/>
</dbReference>
<keyword evidence="1" id="KW-0175">Coiled coil</keyword>
<name>A0A1F7XTM6_9BACT</name>
<dbReference type="AlphaFoldDB" id="A0A1F7XTM6"/>
<evidence type="ECO:0000313" key="4">
    <source>
        <dbReference type="Proteomes" id="UP000178446"/>
    </source>
</evidence>
<evidence type="ECO:0000259" key="2">
    <source>
        <dbReference type="Pfam" id="PF08486"/>
    </source>
</evidence>
<proteinExistence type="predicted"/>
<comment type="caution">
    <text evidence="3">The sequence shown here is derived from an EMBL/GenBank/DDBJ whole genome shotgun (WGS) entry which is preliminary data.</text>
</comment>
<reference evidence="3 4" key="1">
    <citation type="journal article" date="2016" name="Nat. Commun.">
        <title>Thousands of microbial genomes shed light on interconnected biogeochemical processes in an aquifer system.</title>
        <authorList>
            <person name="Anantharaman K."/>
            <person name="Brown C.T."/>
            <person name="Hug L.A."/>
            <person name="Sharon I."/>
            <person name="Castelle C.J."/>
            <person name="Probst A.J."/>
            <person name="Thomas B.C."/>
            <person name="Singh A."/>
            <person name="Wilkins M.J."/>
            <person name="Karaoz U."/>
            <person name="Brodie E.L."/>
            <person name="Williams K.H."/>
            <person name="Hubbard S.S."/>
            <person name="Banfield J.F."/>
        </authorList>
    </citation>
    <scope>NUCLEOTIDE SEQUENCE [LARGE SCALE GENOMIC DNA]</scope>
</reference>
<feature type="domain" description="Sporulation stage II protein D amidase enhancer LytB N-terminal" evidence="2">
    <location>
        <begin position="322"/>
        <end position="396"/>
    </location>
</feature>
<sequence>MIKLLNSQKRILLLLWLFIISTLLLFYSFTLTLAEPDCNNPGAGDIDYCLQKIEGEINALKPAHEYNKKELTDLRNQIARLEKQIVGISKQLDVTEDNILLREEDLAYAIEVFEEKTKNHYKFVRLYDPIVPFLASANATTAFKEIAFRQKAASEDVKLMEGYAKDLLKLKEDKTNLEKNKSGLSSVKGKVNSRADFLAGEVKKTESYLATLSAKQEELLALKAGGFQTSIGDTPPTLEPCSGAPGSANFCDPGFRPAFAAFSFGAPHRTGMSQYGAYGRSKSGQSAETILSAYFQGAELNKNYPIPGTIGVTGYGRIAFEENYLLGIYEVPESWGESGGFEALKAQAVAARSYALAVTANGAGTICPTESCQVYKAQLKSGKWAEAVRATRGWVLIKGGAPATAYYASTSGGYTISNWGWSGIKDASGDWPGTAYEKIAASPWFYKAWFKTRGGGSCGKSSPWLSTAEVADVLNAWQVIYKGGGDVSRVSPIDTSCWSGNPYTFSDLSSIGGYTSVSSVSVVYSNSGSTQSVTFSTNKGSITVPGEEFKKAFNLRAPGYVGLKSSLFNIEKL</sequence>
<accession>A0A1F7XTM6</accession>
<dbReference type="EMBL" id="MGGB01000048">
    <property type="protein sequence ID" value="OGM18387.1"/>
    <property type="molecule type" value="Genomic_DNA"/>
</dbReference>
<gene>
    <name evidence="3" type="ORF">A2685_02465</name>
</gene>
<feature type="coiled-coil region" evidence="1">
    <location>
        <begin position="64"/>
        <end position="98"/>
    </location>
</feature>
<dbReference type="Pfam" id="PF08486">
    <property type="entry name" value="SpoIID"/>
    <property type="match status" value="1"/>
</dbReference>
<dbReference type="InterPro" id="IPR013693">
    <property type="entry name" value="SpoIID/LytB_N"/>
</dbReference>
<evidence type="ECO:0000256" key="1">
    <source>
        <dbReference type="SAM" id="Coils"/>
    </source>
</evidence>
<protein>
    <recommendedName>
        <fullName evidence="2">Sporulation stage II protein D amidase enhancer LytB N-terminal domain-containing protein</fullName>
    </recommendedName>
</protein>
<evidence type="ECO:0000313" key="3">
    <source>
        <dbReference type="EMBL" id="OGM18387.1"/>
    </source>
</evidence>
<organism evidence="3 4">
    <name type="scientific">Candidatus Woesebacteria bacterium RIFCSPHIGHO2_01_FULL_37_10</name>
    <dbReference type="NCBI Taxonomy" id="1802489"/>
    <lineage>
        <taxon>Bacteria</taxon>
        <taxon>Candidatus Woeseibacteriota</taxon>
    </lineage>
</organism>